<organism evidence="3">
    <name type="scientific">Tanacetum cinerariifolium</name>
    <name type="common">Dalmatian daisy</name>
    <name type="synonym">Chrysanthemum cinerariifolium</name>
    <dbReference type="NCBI Taxonomy" id="118510"/>
    <lineage>
        <taxon>Eukaryota</taxon>
        <taxon>Viridiplantae</taxon>
        <taxon>Streptophyta</taxon>
        <taxon>Embryophyta</taxon>
        <taxon>Tracheophyta</taxon>
        <taxon>Spermatophyta</taxon>
        <taxon>Magnoliopsida</taxon>
        <taxon>eudicotyledons</taxon>
        <taxon>Gunneridae</taxon>
        <taxon>Pentapetalae</taxon>
        <taxon>asterids</taxon>
        <taxon>campanulids</taxon>
        <taxon>Asterales</taxon>
        <taxon>Asteraceae</taxon>
        <taxon>Asteroideae</taxon>
        <taxon>Anthemideae</taxon>
        <taxon>Anthemidinae</taxon>
        <taxon>Tanacetum</taxon>
    </lineage>
</organism>
<dbReference type="AlphaFoldDB" id="A0A6L2N3A2"/>
<evidence type="ECO:0000256" key="1">
    <source>
        <dbReference type="SAM" id="MobiDB-lite"/>
    </source>
</evidence>
<accession>A0A6L2N3A2</accession>
<dbReference type="Pfam" id="PF00665">
    <property type="entry name" value="rve"/>
    <property type="match status" value="1"/>
</dbReference>
<dbReference type="EMBL" id="BKCJ010008119">
    <property type="protein sequence ID" value="GEU80658.1"/>
    <property type="molecule type" value="Genomic_DNA"/>
</dbReference>
<evidence type="ECO:0000259" key="2">
    <source>
        <dbReference type="PROSITE" id="PS50994"/>
    </source>
</evidence>
<comment type="caution">
    <text evidence="3">The sequence shown here is derived from an EMBL/GenBank/DDBJ whole genome shotgun (WGS) entry which is preliminary data.</text>
</comment>
<dbReference type="Gene3D" id="3.30.420.10">
    <property type="entry name" value="Ribonuclease H-like superfamily/Ribonuclease H"/>
    <property type="match status" value="1"/>
</dbReference>
<name>A0A6L2N3A2_TANCI</name>
<dbReference type="GO" id="GO:0003676">
    <property type="term" value="F:nucleic acid binding"/>
    <property type="evidence" value="ECO:0007669"/>
    <property type="project" value="InterPro"/>
</dbReference>
<dbReference type="InterPro" id="IPR001584">
    <property type="entry name" value="Integrase_cat-core"/>
</dbReference>
<protein>
    <recommendedName>
        <fullName evidence="2">Integrase catalytic domain-containing protein</fullName>
    </recommendedName>
</protein>
<dbReference type="SUPFAM" id="SSF53098">
    <property type="entry name" value="Ribonuclease H-like"/>
    <property type="match status" value="1"/>
</dbReference>
<dbReference type="PROSITE" id="PS50994">
    <property type="entry name" value="INTEGRASE"/>
    <property type="match status" value="1"/>
</dbReference>
<dbReference type="InterPro" id="IPR039537">
    <property type="entry name" value="Retrotran_Ty1/copia-like"/>
</dbReference>
<sequence length="471" mass="52858">MKKMYYLVVTYDYSRFSWVFFLATKDETSEILKAFITGIENLIDHKVKIIRYDNGTGFKNKEMNKFRGEKRIKREFSVARTPQHNEVAERKNRTLIEAARTMLDDSKTASLSFMRPFGSPVTILNTLDPLGKFDGKADEGFFVGYSVNSKAYRADEGFLVGYSVNSKAFRVFKSRTKIVQETLHINFLKNKPNVAKIGPKWLFAIDTLTKSMNYQPVVAGNQPNDNAGIQENLDAGKVGKESVSTQQYVLLPLWSTSLQGPHKIDDDAAFDVKKNENDVHVSTSRSDKTAEFEEFSSNSTNRVNGVSSPVNAVGPNSTNSITNFNTASPSDTAVSPNFGIARNSSFVNPSKYSDDPDMPELEDIVYSNNEEDVGAEANLSNLETNISVSPIPTTKVYKDHPVTQIIGDLTSALQTRSMTRMVKEQGRLHQINDEDFHTCMFACFLSQEEPKKVHQALKDPSWIKAMQEELL</sequence>
<feature type="region of interest" description="Disordered" evidence="1">
    <location>
        <begin position="290"/>
        <end position="329"/>
    </location>
</feature>
<dbReference type="PANTHER" id="PTHR42648:SF32">
    <property type="entry name" value="RIBONUCLEASE H-LIKE DOMAIN, GAG-PRE-INTEGRASE DOMAIN PROTEIN-RELATED"/>
    <property type="match status" value="1"/>
</dbReference>
<feature type="domain" description="Integrase catalytic" evidence="2">
    <location>
        <begin position="1"/>
        <end position="146"/>
    </location>
</feature>
<dbReference type="InterPro" id="IPR012337">
    <property type="entry name" value="RNaseH-like_sf"/>
</dbReference>
<dbReference type="PANTHER" id="PTHR42648">
    <property type="entry name" value="TRANSPOSASE, PUTATIVE-RELATED"/>
    <property type="match status" value="1"/>
</dbReference>
<proteinExistence type="predicted"/>
<gene>
    <name evidence="3" type="ORF">Tci_052636</name>
</gene>
<dbReference type="GO" id="GO:0015074">
    <property type="term" value="P:DNA integration"/>
    <property type="evidence" value="ECO:0007669"/>
    <property type="project" value="InterPro"/>
</dbReference>
<reference evidence="3" key="1">
    <citation type="journal article" date="2019" name="Sci. Rep.">
        <title>Draft genome of Tanacetum cinerariifolium, the natural source of mosquito coil.</title>
        <authorList>
            <person name="Yamashiro T."/>
            <person name="Shiraishi A."/>
            <person name="Satake H."/>
            <person name="Nakayama K."/>
        </authorList>
    </citation>
    <scope>NUCLEOTIDE SEQUENCE</scope>
</reference>
<dbReference type="InterPro" id="IPR036397">
    <property type="entry name" value="RNaseH_sf"/>
</dbReference>
<feature type="compositionally biased region" description="Polar residues" evidence="1">
    <location>
        <begin position="295"/>
        <end position="329"/>
    </location>
</feature>
<evidence type="ECO:0000313" key="3">
    <source>
        <dbReference type="EMBL" id="GEU80658.1"/>
    </source>
</evidence>